<evidence type="ECO:0000259" key="5">
    <source>
        <dbReference type="PROSITE" id="PS50977"/>
    </source>
</evidence>
<reference evidence="6" key="1">
    <citation type="submission" date="2023-02" db="EMBL/GenBank/DDBJ databases">
        <title>Genome sequence of Hyphococcus flavus.</title>
        <authorList>
            <person name="Rong J.-C."/>
            <person name="Zhao Q."/>
            <person name="Yi M."/>
            <person name="Wu J.-Y."/>
        </authorList>
    </citation>
    <scope>NUCLEOTIDE SEQUENCE</scope>
    <source>
        <strain evidence="6">MCCC 1K03223</strain>
    </source>
</reference>
<evidence type="ECO:0000256" key="4">
    <source>
        <dbReference type="PROSITE-ProRule" id="PRU00335"/>
    </source>
</evidence>
<proteinExistence type="predicted"/>
<dbReference type="GO" id="GO:0003677">
    <property type="term" value="F:DNA binding"/>
    <property type="evidence" value="ECO:0007669"/>
    <property type="project" value="UniProtKB-UniRule"/>
</dbReference>
<name>A0AAE9ZDN6_9PROT</name>
<feature type="DNA-binding region" description="H-T-H motif" evidence="4">
    <location>
        <begin position="22"/>
        <end position="41"/>
    </location>
</feature>
<dbReference type="AlphaFoldDB" id="A0AAE9ZDN6"/>
<dbReference type="InterPro" id="IPR009057">
    <property type="entry name" value="Homeodomain-like_sf"/>
</dbReference>
<evidence type="ECO:0000313" key="6">
    <source>
        <dbReference type="EMBL" id="WDI31700.1"/>
    </source>
</evidence>
<keyword evidence="3" id="KW-0804">Transcription</keyword>
<dbReference type="Proteomes" id="UP001214043">
    <property type="component" value="Chromosome"/>
</dbReference>
<dbReference type="SUPFAM" id="SSF46689">
    <property type="entry name" value="Homeodomain-like"/>
    <property type="match status" value="1"/>
</dbReference>
<dbReference type="PANTHER" id="PTHR47506">
    <property type="entry name" value="TRANSCRIPTIONAL REGULATORY PROTEIN"/>
    <property type="match status" value="1"/>
</dbReference>
<dbReference type="RefSeq" id="WP_274493587.1">
    <property type="nucleotide sequence ID" value="NZ_CP118166.1"/>
</dbReference>
<accession>A0AAE9ZDN6</accession>
<evidence type="ECO:0000256" key="3">
    <source>
        <dbReference type="ARBA" id="ARBA00023163"/>
    </source>
</evidence>
<feature type="domain" description="HTH tetR-type" evidence="5">
    <location>
        <begin position="1"/>
        <end position="59"/>
    </location>
</feature>
<dbReference type="PRINTS" id="PR00455">
    <property type="entry name" value="HTHTETR"/>
</dbReference>
<keyword evidence="7" id="KW-1185">Reference proteome</keyword>
<dbReference type="EMBL" id="CP118166">
    <property type="protein sequence ID" value="WDI31700.1"/>
    <property type="molecule type" value="Genomic_DNA"/>
</dbReference>
<protein>
    <submittedName>
        <fullName evidence="6">TetR/AcrR family transcriptional regulator</fullName>
    </submittedName>
</protein>
<sequence length="185" mass="20766">MRRRICEGAVSCLSTRGYHGTSIKQVVNAAGVSLGALQHHFPAKDDLVEATAEFLLSRSVKWFQRAKHNIDQDKNAFGDMIRRSWREQFTTDEYGALLEILVAARTNATLRHRIAPKLDSWRRDIEAELRDLLPVNDNNAEALEAILTIGRCMMTGLLVHDGLIGDTKHMRKVIDAWIDLASSAS</sequence>
<dbReference type="PANTHER" id="PTHR47506:SF7">
    <property type="entry name" value="TRANSCRIPTIONAL REGULATORY PROTEIN"/>
    <property type="match status" value="1"/>
</dbReference>
<dbReference type="InterPro" id="IPR001647">
    <property type="entry name" value="HTH_TetR"/>
</dbReference>
<keyword evidence="2 4" id="KW-0238">DNA-binding</keyword>
<dbReference type="Pfam" id="PF00440">
    <property type="entry name" value="TetR_N"/>
    <property type="match status" value="1"/>
</dbReference>
<dbReference type="KEGG" id="hfl:PUV54_00670"/>
<evidence type="ECO:0000256" key="1">
    <source>
        <dbReference type="ARBA" id="ARBA00023015"/>
    </source>
</evidence>
<organism evidence="6 7">
    <name type="scientific">Hyphococcus flavus</name>
    <dbReference type="NCBI Taxonomy" id="1866326"/>
    <lineage>
        <taxon>Bacteria</taxon>
        <taxon>Pseudomonadati</taxon>
        <taxon>Pseudomonadota</taxon>
        <taxon>Alphaproteobacteria</taxon>
        <taxon>Parvularculales</taxon>
        <taxon>Parvularculaceae</taxon>
        <taxon>Hyphococcus</taxon>
    </lineage>
</organism>
<evidence type="ECO:0000256" key="2">
    <source>
        <dbReference type="ARBA" id="ARBA00023125"/>
    </source>
</evidence>
<dbReference type="Gene3D" id="1.10.357.10">
    <property type="entry name" value="Tetracycline Repressor, domain 2"/>
    <property type="match status" value="1"/>
</dbReference>
<evidence type="ECO:0000313" key="7">
    <source>
        <dbReference type="Proteomes" id="UP001214043"/>
    </source>
</evidence>
<dbReference type="PROSITE" id="PS50977">
    <property type="entry name" value="HTH_TETR_2"/>
    <property type="match status" value="1"/>
</dbReference>
<keyword evidence="1" id="KW-0805">Transcription regulation</keyword>
<gene>
    <name evidence="6" type="ORF">PUV54_00670</name>
</gene>